<dbReference type="InterPro" id="IPR000073">
    <property type="entry name" value="AB_hydrolase_1"/>
</dbReference>
<gene>
    <name evidence="2" type="ORF">POTOM_010807</name>
</gene>
<feature type="domain" description="AB hydrolase-1" evidence="1">
    <location>
        <begin position="26"/>
        <end position="136"/>
    </location>
</feature>
<dbReference type="OrthoDB" id="7130006at2759"/>
<dbReference type="AlphaFoldDB" id="A0A8X8AB41"/>
<proteinExistence type="predicted"/>
<dbReference type="PANTHER" id="PTHR43329">
    <property type="entry name" value="EPOXIDE HYDROLASE"/>
    <property type="match status" value="1"/>
</dbReference>
<protein>
    <recommendedName>
        <fullName evidence="1">AB hydrolase-1 domain-containing protein</fullName>
    </recommendedName>
</protein>
<name>A0A8X8AB41_POPTO</name>
<organism evidence="2 3">
    <name type="scientific">Populus tomentosa</name>
    <name type="common">Chinese white poplar</name>
    <dbReference type="NCBI Taxonomy" id="118781"/>
    <lineage>
        <taxon>Eukaryota</taxon>
        <taxon>Viridiplantae</taxon>
        <taxon>Streptophyta</taxon>
        <taxon>Embryophyta</taxon>
        <taxon>Tracheophyta</taxon>
        <taxon>Spermatophyta</taxon>
        <taxon>Magnoliopsida</taxon>
        <taxon>eudicotyledons</taxon>
        <taxon>Gunneridae</taxon>
        <taxon>Pentapetalae</taxon>
        <taxon>rosids</taxon>
        <taxon>fabids</taxon>
        <taxon>Malpighiales</taxon>
        <taxon>Salicaceae</taxon>
        <taxon>Saliceae</taxon>
        <taxon>Populus</taxon>
    </lineage>
</organism>
<dbReference type="EMBL" id="JAAWWB010000004">
    <property type="protein sequence ID" value="KAG6785084.1"/>
    <property type="molecule type" value="Genomic_DNA"/>
</dbReference>
<accession>A0A8X8AB41</accession>
<keyword evidence="3" id="KW-1185">Reference proteome</keyword>
<evidence type="ECO:0000259" key="1">
    <source>
        <dbReference type="Pfam" id="PF00561"/>
    </source>
</evidence>
<sequence>MMDKIEHQTVATNGINMHIASIGTGPVILFLHGFPELWYSWRHQLLSLSSLGYRCIAPDLRGYGDTDAPKNAREYTVFHIVGDLVGLIDSLGIDKVFLVGHDWGATMAWYFCLLRPDRIKALVNMSVVFQPRNPHKSSVQISRELFGDDYYICRFQTRRGLAKTVIFLVQYSSWTEVLSACQQMSSSLDELVEPGEVEEDFAQMDTASIITRFLTSRDPKPPCIPKEVGFRGIPENPNLPSWLSEKDINYYAGKFNQTGFTGGLNYYRCLDLNWELMAAWTGLQIKVPVKFIVGDADLTYHIPGVKEYLSKGGLKKYVPFLQEVVVMEGVAHFLNQEKPEEVSEHIFDFIKNF</sequence>
<comment type="caution">
    <text evidence="2">The sequence shown here is derived from an EMBL/GenBank/DDBJ whole genome shotgun (WGS) entry which is preliminary data.</text>
</comment>
<reference evidence="2" key="1">
    <citation type="journal article" date="2020" name="bioRxiv">
        <title>Hybrid origin of Populus tomentosa Carr. identified through genome sequencing and phylogenomic analysis.</title>
        <authorList>
            <person name="An X."/>
            <person name="Gao K."/>
            <person name="Chen Z."/>
            <person name="Li J."/>
            <person name="Yang X."/>
            <person name="Yang X."/>
            <person name="Zhou J."/>
            <person name="Guo T."/>
            <person name="Zhao T."/>
            <person name="Huang S."/>
            <person name="Miao D."/>
            <person name="Khan W.U."/>
            <person name="Rao P."/>
            <person name="Ye M."/>
            <person name="Lei B."/>
            <person name="Liao W."/>
            <person name="Wang J."/>
            <person name="Ji L."/>
            <person name="Li Y."/>
            <person name="Guo B."/>
            <person name="Mustafa N.S."/>
            <person name="Li S."/>
            <person name="Yun Q."/>
            <person name="Keller S.R."/>
            <person name="Mao J."/>
            <person name="Zhang R."/>
            <person name="Strauss S.H."/>
        </authorList>
    </citation>
    <scope>NUCLEOTIDE SEQUENCE</scope>
    <source>
        <strain evidence="2">GM15</strain>
        <tissue evidence="2">Leaf</tissue>
    </source>
</reference>
<dbReference type="Proteomes" id="UP000886885">
    <property type="component" value="Chromosome 2D"/>
</dbReference>
<dbReference type="Pfam" id="PF00561">
    <property type="entry name" value="Abhydrolase_1"/>
    <property type="match status" value="1"/>
</dbReference>
<evidence type="ECO:0000313" key="2">
    <source>
        <dbReference type="EMBL" id="KAG6785084.1"/>
    </source>
</evidence>
<evidence type="ECO:0000313" key="3">
    <source>
        <dbReference type="Proteomes" id="UP000886885"/>
    </source>
</evidence>